<dbReference type="InterPro" id="IPR036388">
    <property type="entry name" value="WH-like_DNA-bd_sf"/>
</dbReference>
<dbReference type="InterPro" id="IPR039422">
    <property type="entry name" value="MarR/SlyA-like"/>
</dbReference>
<evidence type="ECO:0000313" key="5">
    <source>
        <dbReference type="EMBL" id="EIM72080.1"/>
    </source>
</evidence>
<dbReference type="EMBL" id="AJXZ01000061">
    <property type="protein sequence ID" value="EIM72080.1"/>
    <property type="molecule type" value="Genomic_DNA"/>
</dbReference>
<dbReference type="GO" id="GO:0003677">
    <property type="term" value="F:DNA binding"/>
    <property type="evidence" value="ECO:0007669"/>
    <property type="project" value="UniProtKB-KW"/>
</dbReference>
<dbReference type="Gene3D" id="1.10.10.10">
    <property type="entry name" value="Winged helix-like DNA-binding domain superfamily/Winged helix DNA-binding domain"/>
    <property type="match status" value="1"/>
</dbReference>
<comment type="caution">
    <text evidence="5">The sequence shown here is derived from an EMBL/GenBank/DDBJ whole genome shotgun (WGS) entry which is preliminary data.</text>
</comment>
<dbReference type="PROSITE" id="PS01117">
    <property type="entry name" value="HTH_MARR_1"/>
    <property type="match status" value="1"/>
</dbReference>
<gene>
    <name evidence="5" type="ORF">A33O_21146</name>
</gene>
<evidence type="ECO:0000256" key="2">
    <source>
        <dbReference type="ARBA" id="ARBA00023125"/>
    </source>
</evidence>
<dbReference type="STRING" id="204799.GCA_001696575_00933"/>
<dbReference type="GO" id="GO:0003700">
    <property type="term" value="F:DNA-binding transcription factor activity"/>
    <property type="evidence" value="ECO:0007669"/>
    <property type="project" value="InterPro"/>
</dbReference>
<feature type="domain" description="HTH marR-type" evidence="4">
    <location>
        <begin position="18"/>
        <end position="148"/>
    </location>
</feature>
<protein>
    <submittedName>
        <fullName evidence="5">MarR family transcriptional regulator</fullName>
    </submittedName>
</protein>
<dbReference type="SUPFAM" id="SSF46785">
    <property type="entry name" value="Winged helix' DNA-binding domain"/>
    <property type="match status" value="1"/>
</dbReference>
<dbReference type="InterPro" id="IPR000835">
    <property type="entry name" value="HTH_MarR-typ"/>
</dbReference>
<dbReference type="GO" id="GO:0006950">
    <property type="term" value="P:response to stress"/>
    <property type="evidence" value="ECO:0007669"/>
    <property type="project" value="TreeGrafter"/>
</dbReference>
<dbReference type="Pfam" id="PF12802">
    <property type="entry name" value="MarR_2"/>
    <property type="match status" value="1"/>
</dbReference>
<dbReference type="AlphaFoldDB" id="I5BR78"/>
<keyword evidence="1" id="KW-0805">Transcription regulation</keyword>
<dbReference type="PANTHER" id="PTHR33164:SF44">
    <property type="entry name" value="TRANSCRIPTIONAL REGULATORY PROTEIN"/>
    <property type="match status" value="1"/>
</dbReference>
<dbReference type="PATRIC" id="fig|1189611.3.peg.4244"/>
<evidence type="ECO:0000256" key="1">
    <source>
        <dbReference type="ARBA" id="ARBA00023015"/>
    </source>
</evidence>
<dbReference type="PANTHER" id="PTHR33164">
    <property type="entry name" value="TRANSCRIPTIONAL REGULATOR, MARR FAMILY"/>
    <property type="match status" value="1"/>
</dbReference>
<proteinExistence type="predicted"/>
<evidence type="ECO:0000259" key="4">
    <source>
        <dbReference type="PROSITE" id="PS50995"/>
    </source>
</evidence>
<evidence type="ECO:0000256" key="3">
    <source>
        <dbReference type="ARBA" id="ARBA00023163"/>
    </source>
</evidence>
<evidence type="ECO:0000313" key="6">
    <source>
        <dbReference type="Proteomes" id="UP000004622"/>
    </source>
</evidence>
<organism evidence="5 6">
    <name type="scientific">Nitratireductor aquibiodomus RA22</name>
    <dbReference type="NCBI Taxonomy" id="1189611"/>
    <lineage>
        <taxon>Bacteria</taxon>
        <taxon>Pseudomonadati</taxon>
        <taxon>Pseudomonadota</taxon>
        <taxon>Alphaproteobacteria</taxon>
        <taxon>Hyphomicrobiales</taxon>
        <taxon>Phyllobacteriaceae</taxon>
        <taxon>Nitratireductor</taxon>
    </lineage>
</organism>
<accession>I5BR78</accession>
<dbReference type="InterPro" id="IPR036390">
    <property type="entry name" value="WH_DNA-bd_sf"/>
</dbReference>
<dbReference type="SMART" id="SM00347">
    <property type="entry name" value="HTH_MARR"/>
    <property type="match status" value="1"/>
</dbReference>
<dbReference type="PROSITE" id="PS50995">
    <property type="entry name" value="HTH_MARR_2"/>
    <property type="match status" value="1"/>
</dbReference>
<dbReference type="PRINTS" id="PR00598">
    <property type="entry name" value="HTHMARR"/>
</dbReference>
<sequence length="148" mass="16859">MTDADPIKTPLTLDDGVDFAIIEHLFFAYRDFTADPDAILDEYGFGRAHHRVLHFVNRLPGLTVAELLEVLRITKQSLARVLKQLIDDGYIVQIPGPRDRRQRELYPTQKGRDLALALALPQSRRIRAALEEAEPATVPRWSVFCAPW</sequence>
<dbReference type="Proteomes" id="UP000004622">
    <property type="component" value="Unassembled WGS sequence"/>
</dbReference>
<reference evidence="5 6" key="1">
    <citation type="journal article" date="2012" name="J. Bacteriol.">
        <title>Genome Sequence of Nitratireductor aquibiodomus Strain RA22.</title>
        <authorList>
            <person name="Singh A."/>
            <person name="Jangir P.K."/>
            <person name="Kumari C."/>
            <person name="Sharma R."/>
        </authorList>
    </citation>
    <scope>NUCLEOTIDE SEQUENCE [LARGE SCALE GENOMIC DNA]</scope>
    <source>
        <strain evidence="5 6">RA22</strain>
    </source>
</reference>
<dbReference type="InterPro" id="IPR023187">
    <property type="entry name" value="Tscrpt_reg_MarR-type_CS"/>
</dbReference>
<keyword evidence="3" id="KW-0804">Transcription</keyword>
<keyword evidence="2" id="KW-0238">DNA-binding</keyword>
<name>I5BR78_9HYPH</name>